<comment type="caution">
    <text evidence="2">The sequence shown here is derived from an EMBL/GenBank/DDBJ whole genome shotgun (WGS) entry which is preliminary data.</text>
</comment>
<feature type="signal peptide" evidence="1">
    <location>
        <begin position="1"/>
        <end position="20"/>
    </location>
</feature>
<accession>A0A2S7SSR8</accession>
<evidence type="ECO:0000313" key="3">
    <source>
        <dbReference type="Proteomes" id="UP000239872"/>
    </source>
</evidence>
<dbReference type="AlphaFoldDB" id="A0A2S7SSR8"/>
<sequence>MKKVFITLCCLSLSAFAANAQDKKVTPAPAPAAAPANDPDAGIFKFKDKDNTHDYGEVPEGPTAEYDFEFKNTGKKPIIITEAHGSCGCTVPKWPHEPILPGKKGTIHVTYNTDHRPGPISKEVTISSDAMEKSTVLHIRGTVKPKPVEAAPATPAPATH</sequence>
<proteinExistence type="predicted"/>
<evidence type="ECO:0000313" key="2">
    <source>
        <dbReference type="EMBL" id="PQJ09784.1"/>
    </source>
</evidence>
<evidence type="ECO:0000256" key="1">
    <source>
        <dbReference type="SAM" id="SignalP"/>
    </source>
</evidence>
<keyword evidence="1" id="KW-0732">Signal</keyword>
<dbReference type="Pfam" id="PF07610">
    <property type="entry name" value="DUF1573"/>
    <property type="match status" value="1"/>
</dbReference>
<dbReference type="InterPro" id="IPR013783">
    <property type="entry name" value="Ig-like_fold"/>
</dbReference>
<dbReference type="InterPro" id="IPR011467">
    <property type="entry name" value="DUF1573"/>
</dbReference>
<protein>
    <submittedName>
        <fullName evidence="2">DUF1573 domain-containing protein</fullName>
    </submittedName>
</protein>
<organism evidence="2 3">
    <name type="scientific">Flavipsychrobacter stenotrophus</name>
    <dbReference type="NCBI Taxonomy" id="2077091"/>
    <lineage>
        <taxon>Bacteria</taxon>
        <taxon>Pseudomonadati</taxon>
        <taxon>Bacteroidota</taxon>
        <taxon>Chitinophagia</taxon>
        <taxon>Chitinophagales</taxon>
        <taxon>Chitinophagaceae</taxon>
        <taxon>Flavipsychrobacter</taxon>
    </lineage>
</organism>
<reference evidence="2 3" key="1">
    <citation type="submission" date="2018-01" db="EMBL/GenBank/DDBJ databases">
        <title>A novel member of the phylum Bacteroidetes isolated from glacier ice.</title>
        <authorList>
            <person name="Liu Q."/>
            <person name="Xin Y.-H."/>
        </authorList>
    </citation>
    <scope>NUCLEOTIDE SEQUENCE [LARGE SCALE GENOMIC DNA]</scope>
    <source>
        <strain evidence="2 3">RB1R16</strain>
    </source>
</reference>
<keyword evidence="3" id="KW-1185">Reference proteome</keyword>
<dbReference type="Gene3D" id="2.60.40.10">
    <property type="entry name" value="Immunoglobulins"/>
    <property type="match status" value="1"/>
</dbReference>
<name>A0A2S7SSR8_9BACT</name>
<dbReference type="EMBL" id="PPSL01000005">
    <property type="protein sequence ID" value="PQJ09784.1"/>
    <property type="molecule type" value="Genomic_DNA"/>
</dbReference>
<dbReference type="PANTHER" id="PTHR37833">
    <property type="entry name" value="LIPOPROTEIN-RELATED"/>
    <property type="match status" value="1"/>
</dbReference>
<dbReference type="Proteomes" id="UP000239872">
    <property type="component" value="Unassembled WGS sequence"/>
</dbReference>
<gene>
    <name evidence="2" type="ORF">CJD36_017815</name>
</gene>
<feature type="chain" id="PRO_5015535260" evidence="1">
    <location>
        <begin position="21"/>
        <end position="160"/>
    </location>
</feature>
<dbReference type="RefSeq" id="WP_105040556.1">
    <property type="nucleotide sequence ID" value="NZ_PPSL01000005.1"/>
</dbReference>
<dbReference type="PANTHER" id="PTHR37833:SF1">
    <property type="entry name" value="SIGNAL PEPTIDE PROTEIN"/>
    <property type="match status" value="1"/>
</dbReference>
<dbReference type="OrthoDB" id="826619at2"/>